<evidence type="ECO:0000256" key="1">
    <source>
        <dbReference type="SAM" id="SignalP"/>
    </source>
</evidence>
<gene>
    <name evidence="3" type="ORF">HMPREF1318_3030</name>
</gene>
<proteinExistence type="predicted"/>
<comment type="caution">
    <text evidence="3">The sequence shown here is derived from an EMBL/GenBank/DDBJ whole genome shotgun (WGS) entry which is preliminary data.</text>
</comment>
<dbReference type="PATRIC" id="fig|1125718.3.peg.2817"/>
<sequence length="336" mass="35268">MMTSRRVFLTSTAATAVGLTLAACSQDLPPEPASNGTPSAYPVLDDERLTKALDRIQTGLDDADAQKNSDLLSGYLTGPALRVRTEEYALASAAQDDSKIEHFTTTSEAGTAGRETEFPRVALTVTGIAEGDDVPYLLAMSQDSARDNFELWAWVRPFAGVEVPATATATVGSDQVDADSDGLVSTPQEVLDAYVDALNNPDGDNGKAFADDLLRQQLASLRSKDVSAAGEIKVTARGGSDGFRGLRSSNNGAIVFTTLSYDVVYKRTVAKSTLKMLPEVASLLGSGPEITGEVTSTYDVMVTFSIPPVDSNSQAVVLGRSAVLASASKDDSQSPG</sequence>
<keyword evidence="1" id="KW-0732">Signal</keyword>
<keyword evidence="4" id="KW-1185">Reference proteome</keyword>
<dbReference type="AlphaFoldDB" id="J0WIR4"/>
<evidence type="ECO:0000259" key="2">
    <source>
        <dbReference type="Pfam" id="PF26366"/>
    </source>
</evidence>
<dbReference type="RefSeq" id="WP_008733957.1">
    <property type="nucleotide sequence ID" value="NZ_AKFT01000220.1"/>
</dbReference>
<feature type="signal peptide" evidence="1">
    <location>
        <begin position="1"/>
        <end position="22"/>
    </location>
</feature>
<dbReference type="PROSITE" id="PS51318">
    <property type="entry name" value="TAT"/>
    <property type="match status" value="1"/>
</dbReference>
<name>J0WIR4_9ACTO</name>
<evidence type="ECO:0000313" key="4">
    <source>
        <dbReference type="Proteomes" id="UP000002941"/>
    </source>
</evidence>
<reference evidence="3 4" key="1">
    <citation type="submission" date="2012-05" db="EMBL/GenBank/DDBJ databases">
        <authorList>
            <person name="Harkins D.M."/>
            <person name="Madupu R."/>
            <person name="Durkin A.S."/>
            <person name="Torralba M."/>
            <person name="Methe B."/>
            <person name="Sutton G.G."/>
            <person name="Nelson K.E."/>
        </authorList>
    </citation>
    <scope>NUCLEOTIDE SEQUENCE [LARGE SCALE GENOMIC DNA]</scope>
    <source>
        <strain evidence="3 4">F0489</strain>
    </source>
</reference>
<dbReference type="eggNOG" id="ENOG5032R7D">
    <property type="taxonomic scope" value="Bacteria"/>
</dbReference>
<dbReference type="InterPro" id="IPR058407">
    <property type="entry name" value="DUF8094"/>
</dbReference>
<evidence type="ECO:0000313" key="3">
    <source>
        <dbReference type="EMBL" id="EJF36451.1"/>
    </source>
</evidence>
<dbReference type="InterPro" id="IPR006311">
    <property type="entry name" value="TAT_signal"/>
</dbReference>
<organism evidence="3 4">
    <name type="scientific">Actinomyces massiliensis F0489</name>
    <dbReference type="NCBI Taxonomy" id="1125718"/>
    <lineage>
        <taxon>Bacteria</taxon>
        <taxon>Bacillati</taxon>
        <taxon>Actinomycetota</taxon>
        <taxon>Actinomycetes</taxon>
        <taxon>Actinomycetales</taxon>
        <taxon>Actinomycetaceae</taxon>
        <taxon>Actinomyces</taxon>
    </lineage>
</organism>
<dbReference type="OrthoDB" id="3266092at2"/>
<dbReference type="Proteomes" id="UP000002941">
    <property type="component" value="Unassembled WGS sequence"/>
</dbReference>
<dbReference type="Pfam" id="PF26366">
    <property type="entry name" value="DUF8094"/>
    <property type="match status" value="1"/>
</dbReference>
<protein>
    <recommendedName>
        <fullName evidence="2">DUF8094 domain-containing protein</fullName>
    </recommendedName>
</protein>
<dbReference type="EMBL" id="AKFT01000220">
    <property type="protein sequence ID" value="EJF36451.1"/>
    <property type="molecule type" value="Genomic_DNA"/>
</dbReference>
<feature type="domain" description="DUF8094" evidence="2">
    <location>
        <begin position="42"/>
        <end position="323"/>
    </location>
</feature>
<feature type="chain" id="PRO_5038914560" description="DUF8094 domain-containing protein" evidence="1">
    <location>
        <begin position="23"/>
        <end position="336"/>
    </location>
</feature>
<dbReference type="PROSITE" id="PS51257">
    <property type="entry name" value="PROKAR_LIPOPROTEIN"/>
    <property type="match status" value="1"/>
</dbReference>
<accession>J0WIR4</accession>